<dbReference type="OrthoDB" id="10045at2157"/>
<dbReference type="GO" id="GO:0006457">
    <property type="term" value="P:protein folding"/>
    <property type="evidence" value="ECO:0007669"/>
    <property type="project" value="UniProtKB-UniRule"/>
</dbReference>
<evidence type="ECO:0000313" key="9">
    <source>
        <dbReference type="EMBL" id="AJZ76626.1"/>
    </source>
</evidence>
<organism evidence="9 10">
    <name type="scientific">Candidatus Nitrosotenuis cloacae</name>
    <dbReference type="NCBI Taxonomy" id="1603555"/>
    <lineage>
        <taxon>Archaea</taxon>
        <taxon>Nitrososphaerota</taxon>
        <taxon>Candidatus Nitrosotenuis</taxon>
    </lineage>
</organism>
<evidence type="ECO:0000256" key="4">
    <source>
        <dbReference type="ARBA" id="ARBA00025077"/>
    </source>
</evidence>
<dbReference type="PANTHER" id="PTHR12674:SF2">
    <property type="entry name" value="PREFOLDIN SUBUNIT 5"/>
    <property type="match status" value="1"/>
</dbReference>
<evidence type="ECO:0000256" key="3">
    <source>
        <dbReference type="ARBA" id="ARBA00023186"/>
    </source>
</evidence>
<comment type="subunit">
    <text evidence="2 7">Heterohexamer of two alpha and four beta subunits.</text>
</comment>
<dbReference type="PANTHER" id="PTHR12674">
    <property type="entry name" value="PREFOLDIN SUBUNIT 5"/>
    <property type="match status" value="1"/>
</dbReference>
<dbReference type="RefSeq" id="WP_048189354.1">
    <property type="nucleotide sequence ID" value="NZ_CP011097.1"/>
</dbReference>
<dbReference type="GO" id="GO:0051082">
    <property type="term" value="F:unfolded protein binding"/>
    <property type="evidence" value="ECO:0007669"/>
    <property type="project" value="UniProtKB-UniRule"/>
</dbReference>
<dbReference type="KEGG" id="tah:SU86_004065"/>
<dbReference type="STRING" id="1603555.SU86_004065"/>
<dbReference type="Proteomes" id="UP000266745">
    <property type="component" value="Chromosome"/>
</dbReference>
<dbReference type="Pfam" id="PF02996">
    <property type="entry name" value="Prefoldin"/>
    <property type="match status" value="1"/>
</dbReference>
<evidence type="ECO:0000256" key="2">
    <source>
        <dbReference type="ARBA" id="ARBA00011716"/>
    </source>
</evidence>
<comment type="similarity">
    <text evidence="1">Belongs to the prefoldin subunit alpha family.</text>
</comment>
<dbReference type="GeneID" id="24875569"/>
<proteinExistence type="inferred from homology"/>
<evidence type="ECO:0000256" key="1">
    <source>
        <dbReference type="ARBA" id="ARBA00010048"/>
    </source>
</evidence>
<dbReference type="AlphaFoldDB" id="A0A3G1B4M4"/>
<dbReference type="GO" id="GO:0005737">
    <property type="term" value="C:cytoplasm"/>
    <property type="evidence" value="ECO:0007669"/>
    <property type="project" value="UniProtKB-SubCell"/>
</dbReference>
<keyword evidence="7" id="KW-0963">Cytoplasm</keyword>
<evidence type="ECO:0000256" key="5">
    <source>
        <dbReference type="ARBA" id="ARBA00044156"/>
    </source>
</evidence>
<dbReference type="NCBIfam" id="TIGR00293">
    <property type="entry name" value="prefoldin subunit alpha"/>
    <property type="match status" value="1"/>
</dbReference>
<keyword evidence="10" id="KW-1185">Reference proteome</keyword>
<dbReference type="HAMAP" id="MF_00308">
    <property type="entry name" value="PfdA"/>
    <property type="match status" value="1"/>
</dbReference>
<dbReference type="EMBL" id="CP011097">
    <property type="protein sequence ID" value="AJZ76626.1"/>
    <property type="molecule type" value="Genomic_DNA"/>
</dbReference>
<gene>
    <name evidence="7" type="primary">pfdA</name>
    <name evidence="9" type="ORF">SU86_004065</name>
</gene>
<dbReference type="GO" id="GO:0016272">
    <property type="term" value="C:prefoldin complex"/>
    <property type="evidence" value="ECO:0007669"/>
    <property type="project" value="UniProtKB-UniRule"/>
</dbReference>
<comment type="function">
    <text evidence="4 7">Molecular chaperone capable of stabilizing a range of proteins. Seems to fulfill an ATP-independent, HSP70-like function in archaeal de novo protein folding.</text>
</comment>
<dbReference type="Gene3D" id="1.10.287.370">
    <property type="match status" value="1"/>
</dbReference>
<evidence type="ECO:0000256" key="8">
    <source>
        <dbReference type="SAM" id="Coils"/>
    </source>
</evidence>
<dbReference type="InterPro" id="IPR004127">
    <property type="entry name" value="Prefoldin_subunit_alpha"/>
</dbReference>
<comment type="similarity">
    <text evidence="7">Belongs to the prefoldin alpha subunit family.</text>
</comment>
<name>A0A3G1B4M4_9ARCH</name>
<dbReference type="InterPro" id="IPR011599">
    <property type="entry name" value="PFD_alpha_archaea"/>
</dbReference>
<evidence type="ECO:0000256" key="6">
    <source>
        <dbReference type="ARBA" id="ARBA00044231"/>
    </source>
</evidence>
<comment type="subcellular location">
    <subcellularLocation>
        <location evidence="7">Cytoplasm</location>
    </subcellularLocation>
</comment>
<keyword evidence="3 7" id="KW-0143">Chaperone</keyword>
<accession>A0A3G1B4M4</accession>
<dbReference type="SUPFAM" id="SSF46579">
    <property type="entry name" value="Prefoldin"/>
    <property type="match status" value="1"/>
</dbReference>
<dbReference type="InterPro" id="IPR009053">
    <property type="entry name" value="Prefoldin"/>
</dbReference>
<reference evidence="9 10" key="1">
    <citation type="journal article" date="2016" name="Sci. Rep.">
        <title>A novel ammonia-oxidizing archaeon from wastewater treatment plant: Its enrichment, physiological and genomic characteristics.</title>
        <authorList>
            <person name="Li Y."/>
            <person name="Ding K."/>
            <person name="Wen X."/>
            <person name="Zhang B."/>
            <person name="Shen B."/>
            <person name="Yang Y."/>
        </authorList>
    </citation>
    <scope>NUCLEOTIDE SEQUENCE [LARGE SCALE GENOMIC DNA]</scope>
    <source>
        <strain evidence="9 10">SAT1</strain>
    </source>
</reference>
<evidence type="ECO:0000256" key="7">
    <source>
        <dbReference type="HAMAP-Rule" id="MF_00308"/>
    </source>
</evidence>
<evidence type="ECO:0000313" key="10">
    <source>
        <dbReference type="Proteomes" id="UP000266745"/>
    </source>
</evidence>
<protein>
    <recommendedName>
        <fullName evidence="5 7">Prefoldin subunit alpha</fullName>
    </recommendedName>
    <alternativeName>
        <fullName evidence="6 7">GimC subunit alpha</fullName>
    </alternativeName>
</protein>
<sequence>MSEEQAQQFLYQMQMLESFAASLDQKEGAIVSYLRDAMASIDSIKNISQGQEIESLVPLGLGTYTKANISSNSKVLVEIGAGIVVEKDHASAINHLESRIKDLQVALNETSSQKHETMMRLEQLKEEMNHLMQSATPKQ</sequence>
<keyword evidence="8" id="KW-0175">Coiled coil</keyword>
<feature type="coiled-coil region" evidence="8">
    <location>
        <begin position="93"/>
        <end position="134"/>
    </location>
</feature>
<dbReference type="CDD" id="cd23160">
    <property type="entry name" value="Prefoldin_alpha_GimC"/>
    <property type="match status" value="1"/>
</dbReference>